<dbReference type="Gene3D" id="3.40.366.10">
    <property type="entry name" value="Malonyl-Coenzyme A Acyl Carrier Protein, domain 2"/>
    <property type="match status" value="1"/>
</dbReference>
<dbReference type="InterPro" id="IPR013968">
    <property type="entry name" value="PKS_KR"/>
</dbReference>
<dbReference type="Gene3D" id="3.30.70.3290">
    <property type="match status" value="1"/>
</dbReference>
<dbReference type="SMART" id="SM01294">
    <property type="entry name" value="PKS_PP_betabranch"/>
    <property type="match status" value="1"/>
</dbReference>
<keyword evidence="4" id="KW-0597">Phosphoprotein</keyword>
<dbReference type="InterPro" id="IPR018201">
    <property type="entry name" value="Ketoacyl_synth_AS"/>
</dbReference>
<dbReference type="SUPFAM" id="SSF101173">
    <property type="entry name" value="Docking domain B of the erythromycin polyketide synthase (DEBS)"/>
    <property type="match status" value="1"/>
</dbReference>
<dbReference type="CDD" id="cd08956">
    <property type="entry name" value="KR_3_FAS_SDR_x"/>
    <property type="match status" value="1"/>
</dbReference>
<dbReference type="Pfam" id="PF16197">
    <property type="entry name" value="KAsynt_C_assoc"/>
    <property type="match status" value="1"/>
</dbReference>
<feature type="domain" description="Carrier" evidence="11">
    <location>
        <begin position="1590"/>
        <end position="1665"/>
    </location>
</feature>
<dbReference type="InterPro" id="IPR001227">
    <property type="entry name" value="Ac_transferase_dom_sf"/>
</dbReference>
<comment type="cofactor">
    <cofactor evidence="1">
        <name>pantetheine 4'-phosphate</name>
        <dbReference type="ChEBI" id="CHEBI:47942"/>
    </cofactor>
</comment>
<dbReference type="InterPro" id="IPR020841">
    <property type="entry name" value="PKS_Beta-ketoAc_synthase_dom"/>
</dbReference>
<evidence type="ECO:0000313" key="15">
    <source>
        <dbReference type="Proteomes" id="UP000542674"/>
    </source>
</evidence>
<dbReference type="InterPro" id="IPR036291">
    <property type="entry name" value="NAD(P)-bd_dom_sf"/>
</dbReference>
<evidence type="ECO:0000256" key="5">
    <source>
        <dbReference type="ARBA" id="ARBA00022679"/>
    </source>
</evidence>
<dbReference type="InterPro" id="IPR016036">
    <property type="entry name" value="Malonyl_transacylase_ACP-bd"/>
</dbReference>
<reference evidence="14 15" key="1">
    <citation type="submission" date="2020-08" db="EMBL/GenBank/DDBJ databases">
        <title>Sequencing the genomes of 1000 actinobacteria strains.</title>
        <authorList>
            <person name="Klenk H.-P."/>
        </authorList>
    </citation>
    <scope>NUCLEOTIDE SEQUENCE [LARGE SCALE GENOMIC DNA]</scope>
    <source>
        <strain evidence="14 15">DSM 45084</strain>
    </source>
</reference>
<dbReference type="GO" id="GO:0004315">
    <property type="term" value="F:3-oxoacyl-[acyl-carrier-protein] synthase activity"/>
    <property type="evidence" value="ECO:0007669"/>
    <property type="project" value="InterPro"/>
</dbReference>
<organism evidence="14 15">
    <name type="scientific">Saccharothrix violaceirubra</name>
    <dbReference type="NCBI Taxonomy" id="413306"/>
    <lineage>
        <taxon>Bacteria</taxon>
        <taxon>Bacillati</taxon>
        <taxon>Actinomycetota</taxon>
        <taxon>Actinomycetes</taxon>
        <taxon>Pseudonocardiales</taxon>
        <taxon>Pseudonocardiaceae</taxon>
        <taxon>Saccharothrix</taxon>
    </lineage>
</organism>
<evidence type="ECO:0000259" key="13">
    <source>
        <dbReference type="PROSITE" id="PS52019"/>
    </source>
</evidence>
<dbReference type="InterPro" id="IPR049552">
    <property type="entry name" value="PKS_DH_N"/>
</dbReference>
<evidence type="ECO:0000313" key="14">
    <source>
        <dbReference type="EMBL" id="MBB4966588.1"/>
    </source>
</evidence>
<proteinExistence type="predicted"/>
<dbReference type="InterPro" id="IPR009081">
    <property type="entry name" value="PP-bd_ACP"/>
</dbReference>
<dbReference type="InterPro" id="IPR001031">
    <property type="entry name" value="Thioesterase"/>
</dbReference>
<dbReference type="Pfam" id="PF21089">
    <property type="entry name" value="PKS_DH_N"/>
    <property type="match status" value="1"/>
</dbReference>
<evidence type="ECO:0000259" key="12">
    <source>
        <dbReference type="PROSITE" id="PS52004"/>
    </source>
</evidence>
<dbReference type="InterPro" id="IPR020806">
    <property type="entry name" value="PKS_PP-bd"/>
</dbReference>
<dbReference type="Pfam" id="PF08659">
    <property type="entry name" value="KR"/>
    <property type="match status" value="1"/>
</dbReference>
<evidence type="ECO:0000256" key="10">
    <source>
        <dbReference type="PROSITE-ProRule" id="PRU01363"/>
    </source>
</evidence>
<dbReference type="Pfam" id="PF14765">
    <property type="entry name" value="PS-DH"/>
    <property type="match status" value="1"/>
</dbReference>
<dbReference type="GO" id="GO:0004312">
    <property type="term" value="F:fatty acid synthase activity"/>
    <property type="evidence" value="ECO:0007669"/>
    <property type="project" value="TreeGrafter"/>
</dbReference>
<evidence type="ECO:0000256" key="9">
    <source>
        <dbReference type="ARBA" id="ARBA00023315"/>
    </source>
</evidence>
<dbReference type="InterPro" id="IPR020807">
    <property type="entry name" value="PKS_DH"/>
</dbReference>
<name>A0A7W7WXG2_9PSEU</name>
<keyword evidence="7" id="KW-0045">Antibiotic biosynthesis</keyword>
<dbReference type="SUPFAM" id="SSF47336">
    <property type="entry name" value="ACP-like"/>
    <property type="match status" value="1"/>
</dbReference>
<dbReference type="EMBL" id="JACHJS010000001">
    <property type="protein sequence ID" value="MBB4966588.1"/>
    <property type="molecule type" value="Genomic_DNA"/>
</dbReference>
<sequence>MSTTDERTTMDVEHRLRDYLRRAAAELGRVQDRLAEVEGRAAEPIAVIGAACRFPGGVASPEDLWEVVARGRDTISPFPTDRGWDPDLFDPDPERSGHSYVREAGFLAGAGDFDAEFFRISPREALAMDPQQRQLLECAWEAFERARIDPTSLRGTATGVFAGVTGSAYGPPIFDAPPQVEGHLLTGMALAVASGRIAYTLGLTGPALTVDTACSASLVTLDLACRSLRSGETSLALAGGVSVAGAPGAFVEFSRQRGLAPDGRCKPFARRADGTGWAEGVGLLVLERLSDAVRHGREILAVVRGSAVNQDGASNGLTAPSGAAQQRVIRQALREAGLDAADVDVVEAHGTGTRLGDPIEARALLATYGRDRAEPCLLGSVKSNIGHTASAAGVAGVLKMIMAMRHGVVPPTLHVDVPTEEVDWTTGAVELVTATRPWPETGRPRRAAVSAFGVSGTNAHAILEEPPRRQASEVDGARAVSEAVQGDSDCLSREDAVRADGPTPAGPWPFVVSARSAEALRVQLGRVADLARGDVGLPVLARSLATTRAHLSHRVAVVAGTREELVRALDGLEPGPAGTHGSTAFAFTGQGAQRIGAGRELAAAVPEFATAWETVLDHLDPHVPDLREVLAGDDERLHRTAFTQPALFALEVALARLLGDWGIRPDYVAGHSVGGLVAAHVAGVLDLPDACRLVAERGRLMESLPEGGAMIAVQATEAEAADALDDGVSLAAVNGPESVVLSGDEAAVVAAAAVFASRGRKTRRLSTSHAFHSHRVEPVLDEFRHVAERLHWHPARIPVVSDTTGAVAGAELSTPDYWVRHLRAAVRFGDVVDTLAERGVRTVVEVGPDAVLSALVADRLGPDRAVPVLRANQSEPRTLLAAVTRRHVAGGRTDWAALTRTWGVGTVDLPTYPFRHRRYWLAPTAGSTRRAAAGLGLVDAGHPLLGAAVHGPDTVEFTGLLSTSTAPWLVDHVIAGRVLLPGTAFLDLAVRAGAEVGAERVEDLTIGAPLVVPEAGVRLRVRVGEPDERGRRAIEIDTVGDEWVRHASGTLGPRRPGGVDPVPWPPDGRPLDTEGFYEQAAERGFRYGPAFQGVRRAWQVGEEVFAELSAPDRADAAHYGVHPALLDAALQASALREGDAPALDGLPFSWTGVTAYASGRADLRVRITPTPGGMALTATDPAGLPVLAVERLVTRPLPDLTRVPDGLSRLVWTPAEPADVDREVDVVRVVDDEDPRVTTATVLADLRDRLAGARHVVVVTSGAVSVAGEDVRPAQAAAWGLVRSAQSENPGRVSLVDTDGVLPGGDPGPVVAVRAGRVHTPSVVPAGVVEPVGRDLGTVLVTGASGVLAGLVAHRLVAGHGVRRLVLLSRRDCADLAAELGTDVEVVTVRCDVADRDALAAVLAEHPVDSVVHTAGVLDDGVLDSITAEHLDRVFRPKVDGARNLHELTGDLAAFVVFSSASGLFGGPGQGAYAAANRYLDALCAHRVASGLPATSLAWGMWAPDSGMTGTLDERDRTRIARSGIVPMSAEEGLALFDAALARPESFLVPMRHTGTLPEPFGTGRRATRRVRTADRVNLSVDLPAAERDRVALDLVRRTAAEVLGFADPDAIPPDGGLTELGVDSLTAVELRNTLADATGLLLPATLVFDHPTPEDLARHLIKELDAEPVAAPASAPTGRLLSLFGHAARAGGVPALFGALRSAASFLPTYTTPPDSLSAPVRVAHGPHEVPLVCLTSFLGPSDPSTFLGFARSRQGVRDVFVLRQPGFAPGEPLPASLDVLLDTHEAAVRSCVGDRPFVVVGHSSGGLVGYALAARLRPRALVLLDSYHPAAQGDLVADLLPALVARAAGGGEPDWLLPTSWYTGFDWPVGPPAVPTLLVRAGRPVEGFPEAWRAQWPGEVTVREVSGDHFDVVGGCVAETSRVVDEWPAAR</sequence>
<dbReference type="FunFam" id="3.40.47.10:FF:000019">
    <property type="entry name" value="Polyketide synthase type I"/>
    <property type="match status" value="1"/>
</dbReference>
<gene>
    <name evidence="14" type="ORF">F4559_003947</name>
</gene>
<evidence type="ECO:0000256" key="2">
    <source>
        <dbReference type="ARBA" id="ARBA00004792"/>
    </source>
</evidence>
<dbReference type="Pfam" id="PF02801">
    <property type="entry name" value="Ketoacyl-synt_C"/>
    <property type="match status" value="1"/>
</dbReference>
<dbReference type="InterPro" id="IPR016039">
    <property type="entry name" value="Thiolase-like"/>
</dbReference>
<evidence type="ECO:0000256" key="7">
    <source>
        <dbReference type="ARBA" id="ARBA00023194"/>
    </source>
</evidence>
<dbReference type="InterPro" id="IPR020802">
    <property type="entry name" value="TesA-like"/>
</dbReference>
<feature type="region of interest" description="C-terminal hotdog fold" evidence="10">
    <location>
        <begin position="1068"/>
        <end position="1203"/>
    </location>
</feature>
<dbReference type="InterPro" id="IPR006162">
    <property type="entry name" value="Ppantetheine_attach_site"/>
</dbReference>
<evidence type="ECO:0000256" key="1">
    <source>
        <dbReference type="ARBA" id="ARBA00001957"/>
    </source>
</evidence>
<dbReference type="InterPro" id="IPR036736">
    <property type="entry name" value="ACP-like_sf"/>
</dbReference>
<feature type="region of interest" description="N-terminal hotdog fold" evidence="10">
    <location>
        <begin position="942"/>
        <end position="1058"/>
    </location>
</feature>
<dbReference type="InterPro" id="IPR014031">
    <property type="entry name" value="Ketoacyl_synth_C"/>
</dbReference>
<evidence type="ECO:0000256" key="3">
    <source>
        <dbReference type="ARBA" id="ARBA00022450"/>
    </source>
</evidence>
<dbReference type="GO" id="GO:0031177">
    <property type="term" value="F:phosphopantetheine binding"/>
    <property type="evidence" value="ECO:0007669"/>
    <property type="project" value="InterPro"/>
</dbReference>
<evidence type="ECO:0000256" key="6">
    <source>
        <dbReference type="ARBA" id="ARBA00022737"/>
    </source>
</evidence>
<keyword evidence="9" id="KW-0012">Acyltransferase</keyword>
<keyword evidence="6" id="KW-0677">Repeat</keyword>
<feature type="domain" description="Ketosynthase family 3 (KS3)" evidence="12">
    <location>
        <begin position="42"/>
        <end position="465"/>
    </location>
</feature>
<feature type="active site" description="Proton acceptor; for dehydratase activity" evidence="10">
    <location>
        <position position="972"/>
    </location>
</feature>
<dbReference type="InterPro" id="IPR032821">
    <property type="entry name" value="PKS_assoc"/>
</dbReference>
<dbReference type="PROSITE" id="PS00606">
    <property type="entry name" value="KS3_1"/>
    <property type="match status" value="1"/>
</dbReference>
<dbReference type="CDD" id="cd00833">
    <property type="entry name" value="PKS"/>
    <property type="match status" value="1"/>
</dbReference>
<comment type="pathway">
    <text evidence="2">Antibiotic biosynthesis.</text>
</comment>
<dbReference type="SMART" id="SM00823">
    <property type="entry name" value="PKS_PP"/>
    <property type="match status" value="1"/>
</dbReference>
<dbReference type="Proteomes" id="UP000542674">
    <property type="component" value="Unassembled WGS sequence"/>
</dbReference>
<dbReference type="InterPro" id="IPR014043">
    <property type="entry name" value="Acyl_transferase_dom"/>
</dbReference>
<dbReference type="Pfam" id="PF00550">
    <property type="entry name" value="PP-binding"/>
    <property type="match status" value="1"/>
</dbReference>
<feature type="active site" description="Proton donor; for dehydratase activity" evidence="10">
    <location>
        <position position="1127"/>
    </location>
</feature>
<evidence type="ECO:0000259" key="11">
    <source>
        <dbReference type="PROSITE" id="PS50075"/>
    </source>
</evidence>
<evidence type="ECO:0000256" key="8">
    <source>
        <dbReference type="ARBA" id="ARBA00023268"/>
    </source>
</evidence>
<dbReference type="Pfam" id="PF00698">
    <property type="entry name" value="Acyl_transf_1"/>
    <property type="match status" value="1"/>
</dbReference>
<dbReference type="GO" id="GO:0033068">
    <property type="term" value="P:macrolide biosynthetic process"/>
    <property type="evidence" value="ECO:0007669"/>
    <property type="project" value="UniProtKB-ARBA"/>
</dbReference>
<dbReference type="InterPro" id="IPR057326">
    <property type="entry name" value="KR_dom"/>
</dbReference>
<dbReference type="InterPro" id="IPR049900">
    <property type="entry name" value="PKS_mFAS_DH"/>
</dbReference>
<dbReference type="PROSITE" id="PS52004">
    <property type="entry name" value="KS3_2"/>
    <property type="match status" value="1"/>
</dbReference>
<dbReference type="SMART" id="SM00825">
    <property type="entry name" value="PKS_KS"/>
    <property type="match status" value="1"/>
</dbReference>
<dbReference type="InterPro" id="IPR029058">
    <property type="entry name" value="AB_hydrolase_fold"/>
</dbReference>
<dbReference type="GO" id="GO:0006633">
    <property type="term" value="P:fatty acid biosynthetic process"/>
    <property type="evidence" value="ECO:0007669"/>
    <property type="project" value="InterPro"/>
</dbReference>
<dbReference type="Gene3D" id="3.40.50.720">
    <property type="entry name" value="NAD(P)-binding Rossmann-like Domain"/>
    <property type="match status" value="1"/>
</dbReference>
<dbReference type="InterPro" id="IPR042104">
    <property type="entry name" value="PKS_dehydratase_sf"/>
</dbReference>
<dbReference type="SUPFAM" id="SSF52151">
    <property type="entry name" value="FabD/lysophospholipase-like"/>
    <property type="match status" value="1"/>
</dbReference>
<dbReference type="RefSeq" id="WP_184670682.1">
    <property type="nucleotide sequence ID" value="NZ_BAABAI010000022.1"/>
</dbReference>
<keyword evidence="3" id="KW-0596">Phosphopantetheine</keyword>
<dbReference type="InterPro" id="IPR016035">
    <property type="entry name" value="Acyl_Trfase/lysoPLipase"/>
</dbReference>
<dbReference type="SMART" id="SM00822">
    <property type="entry name" value="PKS_KR"/>
    <property type="match status" value="1"/>
</dbReference>
<dbReference type="PANTHER" id="PTHR43775">
    <property type="entry name" value="FATTY ACID SYNTHASE"/>
    <property type="match status" value="1"/>
</dbReference>
<dbReference type="Gene3D" id="1.10.1200.10">
    <property type="entry name" value="ACP-like"/>
    <property type="match status" value="1"/>
</dbReference>
<dbReference type="Gene3D" id="3.10.129.110">
    <property type="entry name" value="Polyketide synthase dehydratase"/>
    <property type="match status" value="1"/>
</dbReference>
<keyword evidence="5 14" id="KW-0808">Transferase</keyword>
<dbReference type="SUPFAM" id="SSF51735">
    <property type="entry name" value="NAD(P)-binding Rossmann-fold domains"/>
    <property type="match status" value="2"/>
</dbReference>
<dbReference type="SMART" id="SM00824">
    <property type="entry name" value="PKS_TE"/>
    <property type="match status" value="1"/>
</dbReference>
<keyword evidence="15" id="KW-1185">Reference proteome</keyword>
<dbReference type="PANTHER" id="PTHR43775:SF51">
    <property type="entry name" value="INACTIVE PHENOLPHTHIOCEROL SYNTHESIS POLYKETIDE SYNTHASE TYPE I PKS1-RELATED"/>
    <property type="match status" value="1"/>
</dbReference>
<dbReference type="Gene3D" id="3.40.47.10">
    <property type="match status" value="1"/>
</dbReference>
<dbReference type="PROSITE" id="PS50075">
    <property type="entry name" value="CARRIER"/>
    <property type="match status" value="1"/>
</dbReference>
<keyword evidence="8" id="KW-0511">Multifunctional enzyme</keyword>
<comment type="caution">
    <text evidence="14">The sequence shown here is derived from an EMBL/GenBank/DDBJ whole genome shotgun (WGS) entry which is preliminary data.</text>
</comment>
<feature type="domain" description="PKS/mFAS DH" evidence="13">
    <location>
        <begin position="942"/>
        <end position="1203"/>
    </location>
</feature>
<dbReference type="Gene3D" id="3.40.50.1820">
    <property type="entry name" value="alpha/beta hydrolase"/>
    <property type="match status" value="1"/>
</dbReference>
<dbReference type="SMART" id="SM00826">
    <property type="entry name" value="PKS_DH"/>
    <property type="match status" value="1"/>
</dbReference>
<dbReference type="InterPro" id="IPR036299">
    <property type="entry name" value="Polyketide_synth_docking_sf"/>
</dbReference>
<dbReference type="SMART" id="SM00827">
    <property type="entry name" value="PKS_AT"/>
    <property type="match status" value="1"/>
</dbReference>
<dbReference type="InterPro" id="IPR050091">
    <property type="entry name" value="PKS_NRPS_Biosynth_Enz"/>
</dbReference>
<dbReference type="PROSITE" id="PS52019">
    <property type="entry name" value="PKS_MFAS_DH"/>
    <property type="match status" value="1"/>
</dbReference>
<evidence type="ECO:0000256" key="4">
    <source>
        <dbReference type="ARBA" id="ARBA00022553"/>
    </source>
</evidence>
<dbReference type="Pfam" id="PF08990">
    <property type="entry name" value="Docking"/>
    <property type="match status" value="1"/>
</dbReference>
<dbReference type="Pfam" id="PF00109">
    <property type="entry name" value="ketoacyl-synt"/>
    <property type="match status" value="1"/>
</dbReference>
<dbReference type="InterPro" id="IPR014030">
    <property type="entry name" value="Ketoacyl_synth_N"/>
</dbReference>
<protein>
    <submittedName>
        <fullName evidence="14">Acyl transferase domain-containing protein/acyl carrier protein</fullName>
    </submittedName>
</protein>
<dbReference type="SUPFAM" id="SSF55048">
    <property type="entry name" value="Probable ACP-binding domain of malonyl-CoA ACP transacylase"/>
    <property type="match status" value="1"/>
</dbReference>
<dbReference type="SUPFAM" id="SSF53901">
    <property type="entry name" value="Thiolase-like"/>
    <property type="match status" value="1"/>
</dbReference>
<accession>A0A7W7WXG2</accession>
<dbReference type="PROSITE" id="PS00012">
    <property type="entry name" value="PHOSPHOPANTETHEINE"/>
    <property type="match status" value="1"/>
</dbReference>
<dbReference type="Pfam" id="PF00975">
    <property type="entry name" value="Thioesterase"/>
    <property type="match status" value="1"/>
</dbReference>
<dbReference type="InterPro" id="IPR049551">
    <property type="entry name" value="PKS_DH_C"/>
</dbReference>
<dbReference type="SUPFAM" id="SSF53474">
    <property type="entry name" value="alpha/beta-Hydrolases"/>
    <property type="match status" value="1"/>
</dbReference>
<dbReference type="InterPro" id="IPR015083">
    <property type="entry name" value="NorB/c/GfsB-D-like_docking"/>
</dbReference>
<dbReference type="FunFam" id="1.10.1200.10:FF:000007">
    <property type="entry name" value="Probable polyketide synthase pks17"/>
    <property type="match status" value="1"/>
</dbReference>